<dbReference type="HAMAP" id="MF_01464_B">
    <property type="entry name" value="SecF_B"/>
    <property type="match status" value="1"/>
</dbReference>
<dbReference type="PANTHER" id="PTHR30081">
    <property type="entry name" value="PROTEIN-EXPORT MEMBRANE PROTEIN SEC"/>
    <property type="match status" value="1"/>
</dbReference>
<evidence type="ECO:0000256" key="5">
    <source>
        <dbReference type="ARBA" id="ARBA00022927"/>
    </source>
</evidence>
<evidence type="ECO:0000256" key="12">
    <source>
        <dbReference type="HAMAP-Rule" id="MF_01464"/>
    </source>
</evidence>
<dbReference type="OrthoDB" id="9774769at2"/>
<dbReference type="Pfam" id="PF07549">
    <property type="entry name" value="Sec_GG"/>
    <property type="match status" value="1"/>
</dbReference>
<evidence type="ECO:0000313" key="14">
    <source>
        <dbReference type="EMBL" id="RMB05025.1"/>
    </source>
</evidence>
<dbReference type="InterPro" id="IPR022813">
    <property type="entry name" value="SecD/SecF_arch_bac"/>
</dbReference>
<dbReference type="RefSeq" id="WP_121939271.1">
    <property type="nucleotide sequence ID" value="NZ_REFR01000012.1"/>
</dbReference>
<evidence type="ECO:0000256" key="1">
    <source>
        <dbReference type="ARBA" id="ARBA00004651"/>
    </source>
</evidence>
<keyword evidence="7 12" id="KW-0811">Translocation</keyword>
<dbReference type="InterPro" id="IPR022645">
    <property type="entry name" value="SecD/SecF_bac"/>
</dbReference>
<dbReference type="InterPro" id="IPR005665">
    <property type="entry name" value="SecF_bac"/>
</dbReference>
<evidence type="ECO:0000256" key="4">
    <source>
        <dbReference type="ARBA" id="ARBA00022692"/>
    </source>
</evidence>
<evidence type="ECO:0000256" key="8">
    <source>
        <dbReference type="ARBA" id="ARBA00023136"/>
    </source>
</evidence>
<feature type="transmembrane region" description="Helical" evidence="12">
    <location>
        <begin position="20"/>
        <end position="38"/>
    </location>
</feature>
<dbReference type="NCBIfam" id="TIGR00916">
    <property type="entry name" value="2A0604s01"/>
    <property type="match status" value="1"/>
</dbReference>
<dbReference type="Proteomes" id="UP000271227">
    <property type="component" value="Unassembled WGS sequence"/>
</dbReference>
<comment type="subcellular location">
    <subcellularLocation>
        <location evidence="1 12">Cell membrane</location>
        <topology evidence="1 12">Multi-pass membrane protein</topology>
    </subcellularLocation>
</comment>
<dbReference type="GO" id="GO:0006605">
    <property type="term" value="P:protein targeting"/>
    <property type="evidence" value="ECO:0007669"/>
    <property type="project" value="UniProtKB-UniRule"/>
</dbReference>
<comment type="caution">
    <text evidence="14">The sequence shown here is derived from an EMBL/GenBank/DDBJ whole genome shotgun (WGS) entry which is preliminary data.</text>
</comment>
<comment type="function">
    <text evidence="9 12">Part of the Sec protein translocase complex. Interacts with the SecYEG preprotein conducting channel. SecDF uses the proton motive force (PMF) to complete protein translocation after the ATP-dependent function of SecA.</text>
</comment>
<evidence type="ECO:0000256" key="2">
    <source>
        <dbReference type="ARBA" id="ARBA00022448"/>
    </source>
</evidence>
<dbReference type="FunCoup" id="A0A3M0C809">
    <property type="interactions" value="243"/>
</dbReference>
<dbReference type="SUPFAM" id="SSF82866">
    <property type="entry name" value="Multidrug efflux transporter AcrB transmembrane domain"/>
    <property type="match status" value="1"/>
</dbReference>
<dbReference type="NCBIfam" id="TIGR00966">
    <property type="entry name" value="transloc_SecF"/>
    <property type="match status" value="1"/>
</dbReference>
<protein>
    <recommendedName>
        <fullName evidence="12">Protein-export membrane protein SecF</fullName>
    </recommendedName>
</protein>
<organism evidence="14 15">
    <name type="scientific">Eilatimonas milleporae</name>
    <dbReference type="NCBI Taxonomy" id="911205"/>
    <lineage>
        <taxon>Bacteria</taxon>
        <taxon>Pseudomonadati</taxon>
        <taxon>Pseudomonadota</taxon>
        <taxon>Alphaproteobacteria</taxon>
        <taxon>Kordiimonadales</taxon>
        <taxon>Kordiimonadaceae</taxon>
        <taxon>Eilatimonas</taxon>
    </lineage>
</organism>
<dbReference type="FunFam" id="1.20.1640.10:FF:000024">
    <property type="entry name" value="Multifunctional fusion protein"/>
    <property type="match status" value="1"/>
</dbReference>
<evidence type="ECO:0000256" key="6">
    <source>
        <dbReference type="ARBA" id="ARBA00022989"/>
    </source>
</evidence>
<keyword evidence="5 12" id="KW-0653">Protein transport</keyword>
<sequence length="323" mass="35489">MLLRLLPKETAFDFLGLRKVAFVVSAVLIMASIALFSVNSLNYGIDFKGGIAIEVGLDDRPIPLATVRSAVSGLGLGDVSVQEYGRDTEALIRVERQSGGDEEQKAAMDRVKAALVEAVPDLDFRQENIIGPKVSGELKRDGTLAVSIAVIGVLIYIWFRFEWQFGLGAVIALVHDVLLTIGFFSLTRLEFNLSIIAALLTIVGYSLNDTVVVYDRVRENIRKYRKMPMLDLLNLSLNKTLNRTVMTSLTTLLALGALFFLGGEVIRGFTAAMIWGVVIGTYSSIFVAAPMLLLFNIRRDAFFLNEEKDPTVDKSRPAPGEPV</sequence>
<proteinExistence type="inferred from homology"/>
<evidence type="ECO:0000259" key="13">
    <source>
        <dbReference type="Pfam" id="PF02355"/>
    </source>
</evidence>
<dbReference type="GO" id="GO:0005886">
    <property type="term" value="C:plasma membrane"/>
    <property type="evidence" value="ECO:0007669"/>
    <property type="project" value="UniProtKB-SubCell"/>
</dbReference>
<feature type="domain" description="Protein export membrane protein SecD/SecF C-terminal" evidence="13">
    <location>
        <begin position="112"/>
        <end position="295"/>
    </location>
</feature>
<dbReference type="AlphaFoldDB" id="A0A3M0C809"/>
<gene>
    <name evidence="12" type="primary">secF</name>
    <name evidence="14" type="ORF">BXY39_2603</name>
</gene>
<evidence type="ECO:0000256" key="10">
    <source>
        <dbReference type="ARBA" id="ARBA00060856"/>
    </source>
</evidence>
<keyword evidence="8 12" id="KW-0472">Membrane</keyword>
<dbReference type="InterPro" id="IPR048634">
    <property type="entry name" value="SecD_SecF_C"/>
</dbReference>
<evidence type="ECO:0000256" key="11">
    <source>
        <dbReference type="ARBA" id="ARBA00061053"/>
    </source>
</evidence>
<evidence type="ECO:0000256" key="9">
    <source>
        <dbReference type="ARBA" id="ARBA00059018"/>
    </source>
</evidence>
<comment type="subunit">
    <text evidence="12">Forms a complex with SecD. Part of the essential Sec protein translocation apparatus which comprises SecA, SecYEG and auxiliary proteins SecDF-YajC and YidC.</text>
</comment>
<name>A0A3M0C809_9PROT</name>
<dbReference type="Pfam" id="PF02355">
    <property type="entry name" value="SecD_SecF_C"/>
    <property type="match status" value="1"/>
</dbReference>
<accession>A0A3M0C809</accession>
<dbReference type="PRINTS" id="PR01755">
    <property type="entry name" value="SECFTRNLCASE"/>
</dbReference>
<comment type="similarity">
    <text evidence="10">In the C-terminal section; belongs to the SecD/SecF family. SecF subfamily.</text>
</comment>
<dbReference type="GO" id="GO:0065002">
    <property type="term" value="P:intracellular protein transmembrane transport"/>
    <property type="evidence" value="ECO:0007669"/>
    <property type="project" value="UniProtKB-UniRule"/>
</dbReference>
<keyword evidence="3 12" id="KW-1003">Cell membrane</keyword>
<evidence type="ECO:0000256" key="3">
    <source>
        <dbReference type="ARBA" id="ARBA00022475"/>
    </source>
</evidence>
<keyword evidence="15" id="KW-1185">Reference proteome</keyword>
<dbReference type="PANTHER" id="PTHR30081:SF8">
    <property type="entry name" value="PROTEIN TRANSLOCASE SUBUNIT SECF"/>
    <property type="match status" value="1"/>
</dbReference>
<feature type="transmembrane region" description="Helical" evidence="12">
    <location>
        <begin position="165"/>
        <end position="184"/>
    </location>
</feature>
<comment type="similarity">
    <text evidence="11">In the N-terminal section; belongs to the SecD/SecF family. SecD subfamily.</text>
</comment>
<dbReference type="Gene3D" id="1.20.1640.10">
    <property type="entry name" value="Multidrug efflux transporter AcrB transmembrane domain"/>
    <property type="match status" value="1"/>
</dbReference>
<keyword evidence="4 12" id="KW-0812">Transmembrane</keyword>
<feature type="transmembrane region" description="Helical" evidence="12">
    <location>
        <begin position="241"/>
        <end position="261"/>
    </location>
</feature>
<dbReference type="InParanoid" id="A0A3M0C809"/>
<evidence type="ECO:0000256" key="7">
    <source>
        <dbReference type="ARBA" id="ARBA00023010"/>
    </source>
</evidence>
<dbReference type="GO" id="GO:0015450">
    <property type="term" value="F:protein-transporting ATPase activity"/>
    <property type="evidence" value="ECO:0007669"/>
    <property type="project" value="InterPro"/>
</dbReference>
<dbReference type="EMBL" id="REFR01000012">
    <property type="protein sequence ID" value="RMB05025.1"/>
    <property type="molecule type" value="Genomic_DNA"/>
</dbReference>
<dbReference type="InterPro" id="IPR022646">
    <property type="entry name" value="SecD/SecF_CS"/>
</dbReference>
<feature type="transmembrane region" description="Helical" evidence="12">
    <location>
        <begin position="191"/>
        <end position="208"/>
    </location>
</feature>
<dbReference type="GO" id="GO:0043952">
    <property type="term" value="P:protein transport by the Sec complex"/>
    <property type="evidence" value="ECO:0007669"/>
    <property type="project" value="UniProtKB-UniRule"/>
</dbReference>
<keyword evidence="6 12" id="KW-1133">Transmembrane helix</keyword>
<keyword evidence="2 12" id="KW-0813">Transport</keyword>
<dbReference type="InterPro" id="IPR055344">
    <property type="entry name" value="SecD_SecF_C_bact"/>
</dbReference>
<feature type="transmembrane region" description="Helical" evidence="12">
    <location>
        <begin position="142"/>
        <end position="159"/>
    </location>
</feature>
<comment type="similarity">
    <text evidence="12">Belongs to the SecD/SecF family. SecF subfamily.</text>
</comment>
<feature type="transmembrane region" description="Helical" evidence="12">
    <location>
        <begin position="273"/>
        <end position="295"/>
    </location>
</feature>
<evidence type="ECO:0000313" key="15">
    <source>
        <dbReference type="Proteomes" id="UP000271227"/>
    </source>
</evidence>
<reference evidence="14 15" key="1">
    <citation type="submission" date="2018-10" db="EMBL/GenBank/DDBJ databases">
        <title>Genomic Encyclopedia of Archaeal and Bacterial Type Strains, Phase II (KMG-II): from individual species to whole genera.</title>
        <authorList>
            <person name="Goeker M."/>
        </authorList>
    </citation>
    <scope>NUCLEOTIDE SEQUENCE [LARGE SCALE GENOMIC DNA]</scope>
    <source>
        <strain evidence="14 15">DSM 25217</strain>
    </source>
</reference>